<dbReference type="Gene3D" id="1.10.8.60">
    <property type="match status" value="1"/>
</dbReference>
<comment type="caution">
    <text evidence="7">The sequence shown here is derived from an EMBL/GenBank/DDBJ whole genome shotgun (WGS) entry which is preliminary data.</text>
</comment>
<dbReference type="GO" id="GO:0009378">
    <property type="term" value="F:four-way junction helicase activity"/>
    <property type="evidence" value="ECO:0007669"/>
    <property type="project" value="InterPro"/>
</dbReference>
<keyword evidence="1" id="KW-0963">Cytoplasm</keyword>
<dbReference type="InterPro" id="IPR036390">
    <property type="entry name" value="WH_DNA-bd_sf"/>
</dbReference>
<dbReference type="SUPFAM" id="SSF46785">
    <property type="entry name" value="Winged helix' DNA-binding domain"/>
    <property type="match status" value="1"/>
</dbReference>
<keyword evidence="4" id="KW-0233">DNA recombination</keyword>
<sequence length="265" mass="30626">MGFINQKRILSEVNPLIESLKNGGSENIILQGPAGCGKTMLAKIIARSIEEYSFQIPVKGNIKIDSGTRVQIIDEIHELRSFEPLYPLLDSEEHVFIFCTTEYGGVPEPFSSRCIRFTFDRYSNDDLTRIVFNYAKSRSYPVDIYSALLIAQVSRGSPRIAKQRFNRVKRMIAYYDFKWSEENIFQILNMIGIYNLGYTKEDMDYLEILKDKEVLGLRNISRILRVDQNTIVREIEPFLIEKGHIEITSKGRRLINCPQILPTTQ</sequence>
<gene>
    <name evidence="7" type="ORF">LCGC14_1154220</name>
</gene>
<evidence type="ECO:0000256" key="5">
    <source>
        <dbReference type="ARBA" id="ARBA00023204"/>
    </source>
</evidence>
<dbReference type="InterPro" id="IPR027417">
    <property type="entry name" value="P-loop_NTPase"/>
</dbReference>
<dbReference type="InterPro" id="IPR008823">
    <property type="entry name" value="RuvB_wg_C"/>
</dbReference>
<dbReference type="GO" id="GO:0003677">
    <property type="term" value="F:DNA binding"/>
    <property type="evidence" value="ECO:0007669"/>
    <property type="project" value="InterPro"/>
</dbReference>
<evidence type="ECO:0000256" key="3">
    <source>
        <dbReference type="ARBA" id="ARBA00022801"/>
    </source>
</evidence>
<dbReference type="Gene3D" id="1.10.10.10">
    <property type="entry name" value="Winged helix-like DNA-binding domain superfamily/Winged helix DNA-binding domain"/>
    <property type="match status" value="1"/>
</dbReference>
<dbReference type="Pfam" id="PF05491">
    <property type="entry name" value="WHD_RuvB"/>
    <property type="match status" value="1"/>
</dbReference>
<dbReference type="InterPro" id="IPR036388">
    <property type="entry name" value="WH-like_DNA-bd_sf"/>
</dbReference>
<evidence type="ECO:0000313" key="7">
    <source>
        <dbReference type="EMBL" id="KKM98806.1"/>
    </source>
</evidence>
<dbReference type="CDD" id="cd00009">
    <property type="entry name" value="AAA"/>
    <property type="match status" value="1"/>
</dbReference>
<dbReference type="PANTHER" id="PTHR42848">
    <property type="match status" value="1"/>
</dbReference>
<dbReference type="GO" id="GO:0016887">
    <property type="term" value="F:ATP hydrolysis activity"/>
    <property type="evidence" value="ECO:0007669"/>
    <property type="project" value="InterPro"/>
</dbReference>
<dbReference type="Pfam" id="PF00004">
    <property type="entry name" value="AAA"/>
    <property type="match status" value="1"/>
</dbReference>
<evidence type="ECO:0000256" key="2">
    <source>
        <dbReference type="ARBA" id="ARBA00022763"/>
    </source>
</evidence>
<dbReference type="AlphaFoldDB" id="A0A0F9MHR9"/>
<dbReference type="Gene3D" id="3.40.50.300">
    <property type="entry name" value="P-loop containing nucleotide triphosphate hydrolases"/>
    <property type="match status" value="1"/>
</dbReference>
<keyword evidence="2" id="KW-0227">DNA damage</keyword>
<organism evidence="7">
    <name type="scientific">marine sediment metagenome</name>
    <dbReference type="NCBI Taxonomy" id="412755"/>
    <lineage>
        <taxon>unclassified sequences</taxon>
        <taxon>metagenomes</taxon>
        <taxon>ecological metagenomes</taxon>
    </lineage>
</organism>
<feature type="domain" description="AAA+ ATPase" evidence="6">
    <location>
        <begin position="24"/>
        <end position="129"/>
    </location>
</feature>
<evidence type="ECO:0000256" key="1">
    <source>
        <dbReference type="ARBA" id="ARBA00022490"/>
    </source>
</evidence>
<dbReference type="SMART" id="SM00382">
    <property type="entry name" value="AAA"/>
    <property type="match status" value="1"/>
</dbReference>
<dbReference type="GO" id="GO:0006281">
    <property type="term" value="P:DNA repair"/>
    <property type="evidence" value="ECO:0007669"/>
    <property type="project" value="UniProtKB-KW"/>
</dbReference>
<dbReference type="EMBL" id="LAZR01005576">
    <property type="protein sequence ID" value="KKM98806.1"/>
    <property type="molecule type" value="Genomic_DNA"/>
</dbReference>
<keyword evidence="5" id="KW-0234">DNA repair</keyword>
<accession>A0A0F9MHR9</accession>
<dbReference type="InterPro" id="IPR003593">
    <property type="entry name" value="AAA+_ATPase"/>
</dbReference>
<reference evidence="7" key="1">
    <citation type="journal article" date="2015" name="Nature">
        <title>Complex archaea that bridge the gap between prokaryotes and eukaryotes.</title>
        <authorList>
            <person name="Spang A."/>
            <person name="Saw J.H."/>
            <person name="Jorgensen S.L."/>
            <person name="Zaremba-Niedzwiedzka K."/>
            <person name="Martijn J."/>
            <person name="Lind A.E."/>
            <person name="van Eijk R."/>
            <person name="Schleper C."/>
            <person name="Guy L."/>
            <person name="Ettema T.J."/>
        </authorList>
    </citation>
    <scope>NUCLEOTIDE SEQUENCE</scope>
</reference>
<evidence type="ECO:0000256" key="4">
    <source>
        <dbReference type="ARBA" id="ARBA00023172"/>
    </source>
</evidence>
<dbReference type="GO" id="GO:0006310">
    <property type="term" value="P:DNA recombination"/>
    <property type="evidence" value="ECO:0007669"/>
    <property type="project" value="UniProtKB-KW"/>
</dbReference>
<protein>
    <recommendedName>
        <fullName evidence="6">AAA+ ATPase domain-containing protein</fullName>
    </recommendedName>
</protein>
<evidence type="ECO:0000259" key="6">
    <source>
        <dbReference type="SMART" id="SM00382"/>
    </source>
</evidence>
<keyword evidence="3" id="KW-0378">Hydrolase</keyword>
<name>A0A0F9MHR9_9ZZZZ</name>
<dbReference type="InterPro" id="IPR003959">
    <property type="entry name" value="ATPase_AAA_core"/>
</dbReference>
<dbReference type="SUPFAM" id="SSF52540">
    <property type="entry name" value="P-loop containing nucleoside triphosphate hydrolases"/>
    <property type="match status" value="1"/>
</dbReference>
<proteinExistence type="predicted"/>
<dbReference type="InterPro" id="IPR004605">
    <property type="entry name" value="DNA_helicase_Holl-junc_RuvB"/>
</dbReference>
<dbReference type="PANTHER" id="PTHR42848:SF1">
    <property type="entry name" value="HOLLIDAY JUNCTION BRANCH MIGRATION COMPLEX SUBUNIT RUVB"/>
    <property type="match status" value="1"/>
</dbReference>
<dbReference type="GO" id="GO:0005524">
    <property type="term" value="F:ATP binding"/>
    <property type="evidence" value="ECO:0007669"/>
    <property type="project" value="InterPro"/>
</dbReference>